<gene>
    <name evidence="1" type="ORF">SAMN05421594_3630</name>
</gene>
<protein>
    <submittedName>
        <fullName evidence="1">Uncharacterized protein</fullName>
    </submittedName>
</protein>
<proteinExistence type="predicted"/>
<sequence>MKNIDIRYPADIGVSDIDVYRTGEKSLSATSPKLLMFFRSEEQAIGLPKEDKNSNRTLTYLANTIKDIIEDKKYDQSFGFDIFRENLLGNNSKIYKINEDSNGDYILNGGTYSESDTGFTLEKSYDKTSSTLVLVDGNKTYHIDDDFKLKRGNSPLRDSAYYAPNILIKPGKEVIIFVKYFDTDNSSTLAQNISFKLSDSKGIEYITPNITVNKNEQVAQFKIKTKANETVDAKSSIIASVKDASDKDIEVGRLTILPNKLYEPKLIFVDVFYKKNTLSTTSNYVGLASSLNNKGFNQASVNFVLGKNQIINVSDTDFPLKDPTNILGPYLQQNSGTKNYETTQGDSLGKALKIIASKFLEKMSKEILQEIEKSLQTFDINDGTATRKLIQPGKTLQDWFIQYSQSPNGSTAATKWYDRLVENLYSYIDHIRLGIYPMFMCNNIVATKDDLATGFNRDKGLIIPSNALSDIMTLVHELGHNFGLRHTFDKPNHEKGDIKIKPMQTLENIMDYLSDNASPRANHSKNFITYQIDTIRRNSERLKYNVDDLKYVIEKETVADPPQIVIKDFSNNKNLEIFSKNICRYLFDSYLGIYNLQDETKLLSYREKILLQIVDVLKTYFKNL</sequence>
<dbReference type="GO" id="GO:0008237">
    <property type="term" value="F:metallopeptidase activity"/>
    <property type="evidence" value="ECO:0007669"/>
    <property type="project" value="InterPro"/>
</dbReference>
<evidence type="ECO:0000313" key="2">
    <source>
        <dbReference type="Proteomes" id="UP000198769"/>
    </source>
</evidence>
<dbReference type="RefSeq" id="WP_090025959.1">
    <property type="nucleotide sequence ID" value="NZ_FOVD01000006.1"/>
</dbReference>
<reference evidence="2" key="1">
    <citation type="submission" date="2016-10" db="EMBL/GenBank/DDBJ databases">
        <authorList>
            <person name="Varghese N."/>
            <person name="Submissions S."/>
        </authorList>
    </citation>
    <scope>NUCLEOTIDE SEQUENCE [LARGE SCALE GENOMIC DNA]</scope>
    <source>
        <strain evidence="2">DSM 25575</strain>
    </source>
</reference>
<organism evidence="1 2">
    <name type="scientific">Chryseobacterium oleae</name>
    <dbReference type="NCBI Taxonomy" id="491207"/>
    <lineage>
        <taxon>Bacteria</taxon>
        <taxon>Pseudomonadati</taxon>
        <taxon>Bacteroidota</taxon>
        <taxon>Flavobacteriia</taxon>
        <taxon>Flavobacteriales</taxon>
        <taxon>Weeksellaceae</taxon>
        <taxon>Chryseobacterium group</taxon>
        <taxon>Chryseobacterium</taxon>
    </lineage>
</organism>
<dbReference type="AlphaFoldDB" id="A0A1I5AQJ5"/>
<evidence type="ECO:0000313" key="1">
    <source>
        <dbReference type="EMBL" id="SFN64703.1"/>
    </source>
</evidence>
<accession>A0A1I5AQJ5</accession>
<dbReference type="Proteomes" id="UP000198769">
    <property type="component" value="Unassembled WGS sequence"/>
</dbReference>
<dbReference type="EMBL" id="FOVD01000006">
    <property type="protein sequence ID" value="SFN64703.1"/>
    <property type="molecule type" value="Genomic_DNA"/>
</dbReference>
<dbReference type="InterPro" id="IPR024079">
    <property type="entry name" value="MetalloPept_cat_dom_sf"/>
</dbReference>
<dbReference type="OrthoDB" id="1248676at2"/>
<dbReference type="SUPFAM" id="SSF55486">
    <property type="entry name" value="Metalloproteases ('zincins'), catalytic domain"/>
    <property type="match status" value="1"/>
</dbReference>
<name>A0A1I5AQJ5_CHROL</name>
<keyword evidence="2" id="KW-1185">Reference proteome</keyword>
<dbReference type="Gene3D" id="3.40.390.10">
    <property type="entry name" value="Collagenase (Catalytic Domain)"/>
    <property type="match status" value="1"/>
</dbReference>